<feature type="domain" description="ABC-type glycine betaine transport system substrate-binding" evidence="1">
    <location>
        <begin position="31"/>
        <end position="294"/>
    </location>
</feature>
<proteinExistence type="predicted"/>
<dbReference type="GO" id="GO:0043190">
    <property type="term" value="C:ATP-binding cassette (ABC) transporter complex"/>
    <property type="evidence" value="ECO:0007669"/>
    <property type="project" value="InterPro"/>
</dbReference>
<dbReference type="STRING" id="1852522.SAMN06295960_1905"/>
<protein>
    <submittedName>
        <fullName evidence="2">Osmoprotectant transport system substrate-binding protein</fullName>
    </submittedName>
</protein>
<dbReference type="Gene3D" id="3.40.190.120">
    <property type="entry name" value="Osmoprotection protein (prox), domain 2"/>
    <property type="match status" value="1"/>
</dbReference>
<dbReference type="OrthoDB" id="9801163at2"/>
<evidence type="ECO:0000313" key="3">
    <source>
        <dbReference type="Proteomes" id="UP000193834"/>
    </source>
</evidence>
<evidence type="ECO:0000259" key="1">
    <source>
        <dbReference type="Pfam" id="PF04069"/>
    </source>
</evidence>
<organism evidence="2 3">
    <name type="scientific">Paenibacillus aquistagni</name>
    <dbReference type="NCBI Taxonomy" id="1852522"/>
    <lineage>
        <taxon>Bacteria</taxon>
        <taxon>Bacillati</taxon>
        <taxon>Bacillota</taxon>
        <taxon>Bacilli</taxon>
        <taxon>Bacillales</taxon>
        <taxon>Paenibacillaceae</taxon>
        <taxon>Paenibacillus</taxon>
    </lineage>
</organism>
<dbReference type="InterPro" id="IPR007210">
    <property type="entry name" value="ABC_Gly_betaine_transp_sub-bd"/>
</dbReference>
<dbReference type="SUPFAM" id="SSF53850">
    <property type="entry name" value="Periplasmic binding protein-like II"/>
    <property type="match status" value="1"/>
</dbReference>
<dbReference type="Gene3D" id="3.40.190.10">
    <property type="entry name" value="Periplasmic binding protein-like II"/>
    <property type="match status" value="1"/>
</dbReference>
<dbReference type="Pfam" id="PF04069">
    <property type="entry name" value="OpuAC"/>
    <property type="match status" value="1"/>
</dbReference>
<dbReference type="GO" id="GO:0022857">
    <property type="term" value="F:transmembrane transporter activity"/>
    <property type="evidence" value="ECO:0007669"/>
    <property type="project" value="InterPro"/>
</dbReference>
<dbReference type="RefSeq" id="WP_085494147.1">
    <property type="nucleotide sequence ID" value="NZ_FXAZ01000002.1"/>
</dbReference>
<dbReference type="PROSITE" id="PS51257">
    <property type="entry name" value="PROKAR_LIPOPROTEIN"/>
    <property type="match status" value="1"/>
</dbReference>
<dbReference type="Proteomes" id="UP000193834">
    <property type="component" value="Unassembled WGS sequence"/>
</dbReference>
<dbReference type="AlphaFoldDB" id="A0A1X7K1A7"/>
<keyword evidence="3" id="KW-1185">Reference proteome</keyword>
<reference evidence="2 3" key="1">
    <citation type="submission" date="2017-04" db="EMBL/GenBank/DDBJ databases">
        <authorList>
            <person name="Afonso C.L."/>
            <person name="Miller P.J."/>
            <person name="Scott M.A."/>
            <person name="Spackman E."/>
            <person name="Goraichik I."/>
            <person name="Dimitrov K.M."/>
            <person name="Suarez D.L."/>
            <person name="Swayne D.E."/>
        </authorList>
    </citation>
    <scope>NUCLEOTIDE SEQUENCE [LARGE SCALE GENOMIC DNA]</scope>
    <source>
        <strain evidence="2 3">11</strain>
    </source>
</reference>
<name>A0A1X7K1A7_9BACL</name>
<gene>
    <name evidence="2" type="ORF">SAMN06295960_1905</name>
</gene>
<evidence type="ECO:0000313" key="2">
    <source>
        <dbReference type="EMBL" id="SMG33883.1"/>
    </source>
</evidence>
<sequence>MTRQRRTLSAGIIALLVAMTTLISGCGASNQVIIGTQTFTETKILAEMYKGLIEDRTDINVKVIPDLAASPLILTSLRKGELDIGTLYSGEIFNGYFPIEETKDRAEVLKQAQEGFKKTFDLEWMDSLGFENTYAFTVRRELAEERGYKKISDVEKDADNLRLGVDTTWLERPSDGYPAFQQAYGFKFKQEFPMEQSLVYQAVSNQQVDIVLAYSTDPRLKEYDLITLEDDKKFFPPFDASPVIRGEALQAYPEIEQVIQELIGKIDAKTMIELSYQVDIEKKSEREVAIQYLKDQGYLTKE</sequence>
<dbReference type="EMBL" id="FXAZ01000002">
    <property type="protein sequence ID" value="SMG33883.1"/>
    <property type="molecule type" value="Genomic_DNA"/>
</dbReference>
<accession>A0A1X7K1A7</accession>